<feature type="compositionally biased region" description="Polar residues" evidence="1">
    <location>
        <begin position="1"/>
        <end position="11"/>
    </location>
</feature>
<evidence type="ECO:0000256" key="1">
    <source>
        <dbReference type="SAM" id="MobiDB-lite"/>
    </source>
</evidence>
<name>A0ABX5VS55_9MICO</name>
<protein>
    <recommendedName>
        <fullName evidence="4">Holin</fullName>
    </recommendedName>
</protein>
<keyword evidence="3" id="KW-1185">Reference proteome</keyword>
<proteinExistence type="predicted"/>
<sequence length="88" mass="9331">MDEQKTATLNRPTARGGGAPLTQRALRAGWWTTAVTFTVGAFVALDRAAWVDGLAEPTQNALRIATGAALIALAGLLDPWGSREEPRD</sequence>
<evidence type="ECO:0008006" key="4">
    <source>
        <dbReference type="Google" id="ProtNLM"/>
    </source>
</evidence>
<gene>
    <name evidence="2" type="ORF">FE251_14910</name>
</gene>
<dbReference type="Proteomes" id="UP000313948">
    <property type="component" value="Chromosome"/>
</dbReference>
<dbReference type="EMBL" id="CP040899">
    <property type="protein sequence ID" value="QDB80516.1"/>
    <property type="molecule type" value="Genomic_DNA"/>
</dbReference>
<evidence type="ECO:0000313" key="2">
    <source>
        <dbReference type="EMBL" id="QDB80516.1"/>
    </source>
</evidence>
<accession>A0ABX5VS55</accession>
<reference evidence="2 3" key="1">
    <citation type="submission" date="2019-05" db="EMBL/GenBank/DDBJ databases">
        <title>Georgenia *** sp. nov., and Georgenia *** sp. nov., isolated from the intestinal contents of plateau pika (Ochotona curzoniae) in the Qinghai-Tibet plateau of China.</title>
        <authorList>
            <person name="Tian Z."/>
        </authorList>
    </citation>
    <scope>NUCLEOTIDE SEQUENCE [LARGE SCALE GENOMIC DNA]</scope>
    <source>
        <strain evidence="2 3">Z294</strain>
    </source>
</reference>
<evidence type="ECO:0000313" key="3">
    <source>
        <dbReference type="Proteomes" id="UP000313948"/>
    </source>
</evidence>
<dbReference type="RefSeq" id="WP_139072327.1">
    <property type="nucleotide sequence ID" value="NZ_CP040899.1"/>
</dbReference>
<feature type="region of interest" description="Disordered" evidence="1">
    <location>
        <begin position="1"/>
        <end position="20"/>
    </location>
</feature>
<organism evidence="2 3">
    <name type="scientific">Georgenia wutianyii</name>
    <dbReference type="NCBI Taxonomy" id="2585135"/>
    <lineage>
        <taxon>Bacteria</taxon>
        <taxon>Bacillati</taxon>
        <taxon>Actinomycetota</taxon>
        <taxon>Actinomycetes</taxon>
        <taxon>Micrococcales</taxon>
        <taxon>Bogoriellaceae</taxon>
        <taxon>Georgenia</taxon>
    </lineage>
</organism>